<dbReference type="eggNOG" id="arCOG04414">
    <property type="taxonomic scope" value="Archaea"/>
</dbReference>
<comment type="similarity">
    <text evidence="1">Belongs to the CTAG/PCC1 family.</text>
</comment>
<name>L0IAG0_HALRX</name>
<dbReference type="STRING" id="797302.Halru_1166"/>
<proteinExistence type="inferred from homology"/>
<dbReference type="KEGG" id="hru:Halru_1166"/>
<protein>
    <recommendedName>
        <fullName evidence="4">KEOPS complex Pcc1-like subunit</fullName>
    </recommendedName>
</protein>
<dbReference type="EMBL" id="CP003050">
    <property type="protein sequence ID" value="AGB15783.1"/>
    <property type="molecule type" value="Genomic_DNA"/>
</dbReference>
<accession>L0IAG0</accession>
<gene>
    <name evidence="2" type="ordered locus">Halru_1166</name>
</gene>
<dbReference type="GeneID" id="14375420"/>
<dbReference type="Pfam" id="PF09341">
    <property type="entry name" value="Pcc1"/>
    <property type="match status" value="1"/>
</dbReference>
<dbReference type="NCBIfam" id="NF011470">
    <property type="entry name" value="PRK14887.1"/>
    <property type="match status" value="1"/>
</dbReference>
<dbReference type="Proteomes" id="UP000010846">
    <property type="component" value="Chromosome"/>
</dbReference>
<reference evidence="2" key="1">
    <citation type="submission" date="2011-09" db="EMBL/GenBank/DDBJ databases">
        <title>Complete sequence of Halovivax ruber XH-70.</title>
        <authorList>
            <consortium name="US DOE Joint Genome Institute"/>
            <person name="Lucas S."/>
            <person name="Han J."/>
            <person name="Lapidus A."/>
            <person name="Cheng J.-F."/>
            <person name="Goodwin L."/>
            <person name="Pitluck S."/>
            <person name="Peters L."/>
            <person name="Mikhailova N."/>
            <person name="Davenport K."/>
            <person name="Detter J.C."/>
            <person name="Han C."/>
            <person name="Tapia R."/>
            <person name="Land M."/>
            <person name="Hauser L."/>
            <person name="Kyrpides N."/>
            <person name="Ivanova N."/>
            <person name="Pagani I."/>
            <person name="Sproer C."/>
            <person name="Anderson I."/>
            <person name="Woyke T."/>
        </authorList>
    </citation>
    <scope>NUCLEOTIDE SEQUENCE</scope>
    <source>
        <strain evidence="2">XH-70</strain>
    </source>
</reference>
<dbReference type="AlphaFoldDB" id="L0IAG0"/>
<dbReference type="InterPro" id="IPR015419">
    <property type="entry name" value="CTAG/Pcc1"/>
</dbReference>
<evidence type="ECO:0000313" key="2">
    <source>
        <dbReference type="EMBL" id="AGB15783.1"/>
    </source>
</evidence>
<dbReference type="Gene3D" id="3.30.310.50">
    <property type="entry name" value="Alpha-D-phosphohexomutase, C-terminal domain"/>
    <property type="match status" value="1"/>
</dbReference>
<evidence type="ECO:0000313" key="3">
    <source>
        <dbReference type="Proteomes" id="UP000010846"/>
    </source>
</evidence>
<evidence type="ECO:0008006" key="4">
    <source>
        <dbReference type="Google" id="ProtNLM"/>
    </source>
</evidence>
<sequence length="86" mass="9265">MTERVHETTLSFSYSSASRARLVARSVEQEVGAIDDERSATRLTRDGPTVELTIDAADLTALRAAANTWLTLVDVAEQTQSIAAAD</sequence>
<dbReference type="HOGENOM" id="CLU_170076_1_0_2"/>
<organism evidence="2 3">
    <name type="scientific">Halovivax ruber (strain DSM 18193 / JCM 13892 / XH-70)</name>
    <dbReference type="NCBI Taxonomy" id="797302"/>
    <lineage>
        <taxon>Archaea</taxon>
        <taxon>Methanobacteriati</taxon>
        <taxon>Methanobacteriota</taxon>
        <taxon>Stenosarchaea group</taxon>
        <taxon>Halobacteria</taxon>
        <taxon>Halobacteriales</taxon>
        <taxon>Natrialbaceae</taxon>
        <taxon>Halovivax</taxon>
    </lineage>
</organism>
<dbReference type="RefSeq" id="WP_015300441.1">
    <property type="nucleotide sequence ID" value="NC_019964.1"/>
</dbReference>
<keyword evidence="3" id="KW-1185">Reference proteome</keyword>
<evidence type="ECO:0000256" key="1">
    <source>
        <dbReference type="ARBA" id="ARBA00007073"/>
    </source>
</evidence>